<gene>
    <name evidence="2" type="ORF">SCHPADRAFT_90501</name>
</gene>
<feature type="compositionally biased region" description="Basic and acidic residues" evidence="1">
    <location>
        <begin position="357"/>
        <end position="366"/>
    </location>
</feature>
<feature type="compositionally biased region" description="Basic and acidic residues" evidence="1">
    <location>
        <begin position="793"/>
        <end position="821"/>
    </location>
</feature>
<feature type="compositionally biased region" description="Basic and acidic residues" evidence="1">
    <location>
        <begin position="549"/>
        <end position="571"/>
    </location>
</feature>
<feature type="compositionally biased region" description="Basic and acidic residues" evidence="1">
    <location>
        <begin position="404"/>
        <end position="422"/>
    </location>
</feature>
<dbReference type="EMBL" id="KQ085889">
    <property type="protein sequence ID" value="KLO19106.1"/>
    <property type="molecule type" value="Genomic_DNA"/>
</dbReference>
<feature type="compositionally biased region" description="Polar residues" evidence="1">
    <location>
        <begin position="680"/>
        <end position="690"/>
    </location>
</feature>
<feature type="compositionally biased region" description="Basic and acidic residues" evidence="1">
    <location>
        <begin position="482"/>
        <end position="513"/>
    </location>
</feature>
<protein>
    <recommendedName>
        <fullName evidence="4">Rxt3-domain-containing protein</fullName>
    </recommendedName>
</protein>
<feature type="region of interest" description="Disordered" evidence="1">
    <location>
        <begin position="1342"/>
        <end position="1367"/>
    </location>
</feature>
<organism evidence="2 3">
    <name type="scientific">Schizopora paradoxa</name>
    <dbReference type="NCBI Taxonomy" id="27342"/>
    <lineage>
        <taxon>Eukaryota</taxon>
        <taxon>Fungi</taxon>
        <taxon>Dikarya</taxon>
        <taxon>Basidiomycota</taxon>
        <taxon>Agaricomycotina</taxon>
        <taxon>Agaricomycetes</taxon>
        <taxon>Hymenochaetales</taxon>
        <taxon>Schizoporaceae</taxon>
        <taxon>Schizopora</taxon>
    </lineage>
</organism>
<feature type="compositionally biased region" description="Pro residues" evidence="1">
    <location>
        <begin position="704"/>
        <end position="724"/>
    </location>
</feature>
<feature type="compositionally biased region" description="Basic and acidic residues" evidence="1">
    <location>
        <begin position="590"/>
        <end position="604"/>
    </location>
</feature>
<feature type="region of interest" description="Disordered" evidence="1">
    <location>
        <begin position="1097"/>
        <end position="1118"/>
    </location>
</feature>
<keyword evidence="3" id="KW-1185">Reference proteome</keyword>
<feature type="compositionally biased region" description="Basic and acidic residues" evidence="1">
    <location>
        <begin position="729"/>
        <end position="744"/>
    </location>
</feature>
<feature type="compositionally biased region" description="Low complexity" evidence="1">
    <location>
        <begin position="607"/>
        <end position="616"/>
    </location>
</feature>
<feature type="compositionally biased region" description="Basic and acidic residues" evidence="1">
    <location>
        <begin position="10"/>
        <end position="29"/>
    </location>
</feature>
<dbReference type="InParanoid" id="A0A0H2SPW0"/>
<evidence type="ECO:0000313" key="2">
    <source>
        <dbReference type="EMBL" id="KLO19106.1"/>
    </source>
</evidence>
<evidence type="ECO:0008006" key="4">
    <source>
        <dbReference type="Google" id="ProtNLM"/>
    </source>
</evidence>
<feature type="compositionally biased region" description="Gly residues" evidence="1">
    <location>
        <begin position="617"/>
        <end position="629"/>
    </location>
</feature>
<feature type="compositionally biased region" description="Polar residues" evidence="1">
    <location>
        <begin position="579"/>
        <end position="588"/>
    </location>
</feature>
<evidence type="ECO:0000256" key="1">
    <source>
        <dbReference type="SAM" id="MobiDB-lite"/>
    </source>
</evidence>
<feature type="compositionally biased region" description="Pro residues" evidence="1">
    <location>
        <begin position="1036"/>
        <end position="1045"/>
    </location>
</feature>
<feature type="compositionally biased region" description="Pro residues" evidence="1">
    <location>
        <begin position="111"/>
        <end position="125"/>
    </location>
</feature>
<dbReference type="STRING" id="27342.A0A0H2SPW0"/>
<feature type="compositionally biased region" description="Basic and acidic residues" evidence="1">
    <location>
        <begin position="1418"/>
        <end position="1431"/>
    </location>
</feature>
<accession>A0A0H2SPW0</accession>
<feature type="region of interest" description="Disordered" evidence="1">
    <location>
        <begin position="1"/>
        <end position="936"/>
    </location>
</feature>
<feature type="compositionally biased region" description="Pro residues" evidence="1">
    <location>
        <begin position="657"/>
        <end position="669"/>
    </location>
</feature>
<dbReference type="Proteomes" id="UP000053477">
    <property type="component" value="Unassembled WGS sequence"/>
</dbReference>
<evidence type="ECO:0000313" key="3">
    <source>
        <dbReference type="Proteomes" id="UP000053477"/>
    </source>
</evidence>
<feature type="compositionally biased region" description="Low complexity" evidence="1">
    <location>
        <begin position="432"/>
        <end position="455"/>
    </location>
</feature>
<feature type="region of interest" description="Disordered" evidence="1">
    <location>
        <begin position="980"/>
        <end position="1070"/>
    </location>
</feature>
<reference evidence="2 3" key="1">
    <citation type="submission" date="2015-04" db="EMBL/GenBank/DDBJ databases">
        <title>Complete genome sequence of Schizopora paradoxa KUC8140, a cosmopolitan wood degrader in East Asia.</title>
        <authorList>
            <consortium name="DOE Joint Genome Institute"/>
            <person name="Min B."/>
            <person name="Park H."/>
            <person name="Jang Y."/>
            <person name="Kim J.-J."/>
            <person name="Kim K.H."/>
            <person name="Pangilinan J."/>
            <person name="Lipzen A."/>
            <person name="Riley R."/>
            <person name="Grigoriev I.V."/>
            <person name="Spatafora J.W."/>
            <person name="Choi I.-G."/>
        </authorList>
    </citation>
    <scope>NUCLEOTIDE SEQUENCE [LARGE SCALE GENOMIC DNA]</scope>
    <source>
        <strain evidence="2 3">KUC8140</strain>
    </source>
</reference>
<feature type="compositionally biased region" description="Low complexity" evidence="1">
    <location>
        <begin position="385"/>
        <end position="397"/>
    </location>
</feature>
<feature type="compositionally biased region" description="Low complexity" evidence="1">
    <location>
        <begin position="670"/>
        <end position="679"/>
    </location>
</feature>
<dbReference type="OrthoDB" id="3596986at2759"/>
<feature type="compositionally biased region" description="Low complexity" evidence="1">
    <location>
        <begin position="1097"/>
        <end position="1107"/>
    </location>
</feature>
<proteinExistence type="predicted"/>
<feature type="compositionally biased region" description="Basic residues" evidence="1">
    <location>
        <begin position="535"/>
        <end position="548"/>
    </location>
</feature>
<feature type="compositionally biased region" description="Low complexity" evidence="1">
    <location>
        <begin position="33"/>
        <end position="51"/>
    </location>
</feature>
<feature type="compositionally biased region" description="Low complexity" evidence="1">
    <location>
        <begin position="140"/>
        <end position="158"/>
    </location>
</feature>
<feature type="region of interest" description="Disordered" evidence="1">
    <location>
        <begin position="1414"/>
        <end position="1451"/>
    </location>
</feature>
<feature type="compositionally biased region" description="Low complexity" evidence="1">
    <location>
        <begin position="297"/>
        <end position="312"/>
    </location>
</feature>
<sequence>MNVAALLHDSPSDDHRKRQENKEKEREKGQGQSGQSSVVPQTSQQQQQQPPAGNRYRSYSPLGGPGQQGQRPPVSPTNTFDARHREREREYDHPPYHPPTRPYSHSHSHPHPPPMVQNLPPPPIPVGASHASHLSHGPRHQPYSHSHSHSPPTAHPHPNTGTPPFLSPLNTPRDAAPLPPPSAGGGGPSAALPALGGGMAPAPEHLADYVAAQRDRDGENAHRRRAVRSMSSATAPSYRDQQQQQQRERERPPLAMRPRSPEGGYRRAASRERPAGGMMHSPVQPGFSVVPPPPSRSSPHQPRATPPGAGMAPMPPPPPSSTSNSARQRQHMASPGLHPHVGVPGASTISSPAMDSLRPHENEHHPGTIPQQQRRSGPPTPAIPAPATAMSASAAGALQPLAMRNERDRETRYERYPGEDPHQQPQHHSHPHQMQQQQQLLASQQRRVERSSSISGGMGPGGGPPHPYVMSPGLAGSPELGGRPRDESRERRVDRDREREIWERERGMGRERAMGGPHHMHQQQQQQQQAPPPTHRLHHVSHPHHNHHPDHLMDQLQYRERGLPPDKEREPQTMLVDAPSSSRANTNRQSRREKAAREDGRGREAVSGPPVESGPSSRGGNGGGGGSSGGILTLAPPGVTVSKDPPPQAPSGSSHSGPPPGSAPLPLLPAPSDSRPRSPNLTQSQQQQYNSPILPLGPAGAGPGYPPPSHPHAPPYPYGPPPPSSMSHPHNEMERDRKWRHGDGDYMGGGAVGPGMPPGSGMSQSRVGTPGSLAGPGAGGPRDLYPQAPPHPGSRDRERDRDRDFHADPHLLPAHQRDPFNPHRRPGPSPPPLHSSRSAGGRHQPPPLGQDGPPLRLERAPSSHSHSNYPPNLAPPTSAPVPHPQQHPGIPYQSRSSHHHPPSSAPGGLYPPQAMPGHPPMGSGSEPAPFTIQLLHPHSTLPLAPVLPPVDFDSSPQEPPVHIGTFVYPRLPFPYTFPTVSASSSSESQEVTKNKRRDAGDEMDEGNMSAQSSRPGPSRRDRETHVTILIPNASLPSPPPSPTSPISPASSSSAQMQAIRKPPSPRIWGGGLPTDSYSHEYFTRVYGAQQIVALSSSSSRGRSANASARREAQHQEQPQLRRIYTDDSDVRYCALHAGCVSWSGLRRARRRGMDLRVKLALGRDMGRYVGGLPSAAAVGAGPVGEPVDVGLSGVDDGVEEGEVEVMEERERVALMESLRSSDWMSGHDGCAFEVLETEWVPRGTARSLGLRNRSQRLKEYGEQRAAMMSDELSSIGKRKRRMELPPYPAAVTLPDAEKLLSRERTIIFGGWDRKGSGSIGYKYDSETFKGILFHSSNTDTPPLSVLNPVNEPQNTSGNKRRKLPGMTSARDGIDAEMDGTNSDDGADASVLKSIVLENDREKFLLAVVPSVGSSVDEASDKGKGKEADKENVPNTITVVEDGDDSSGKQKGEGLKRRFKLCILDSSGSDSDVKGEKAGKVLRASLGVEDVRFVEDGLAIALDLGSGDPGSKVVDNMETDEKMESESGGLFIRVERWRWARGKEAEV</sequence>
<feature type="compositionally biased region" description="Basic and acidic residues" evidence="1">
    <location>
        <begin position="990"/>
        <end position="1000"/>
    </location>
</feature>
<name>A0A0H2SPW0_9AGAM</name>
<feature type="compositionally biased region" description="Pro residues" evidence="1">
    <location>
        <begin position="872"/>
        <end position="885"/>
    </location>
</feature>
<feature type="compositionally biased region" description="Basic and acidic residues" evidence="1">
    <location>
        <begin position="81"/>
        <end position="95"/>
    </location>
</feature>